<sequence>MKTTSMVQLLEVGNFLFHKQNQFKKVFDVEYEFLENEIKLVLQIILTSMGLLKREVDGNSSYVVHTDHYEHLTQAFFAYCKNELTTEEMVDLIYALKVEEKYVINGAPLSSGYPHSINALFTLKHSIQTKRQKLAHVAQEECDFMRAEKKIVEIALDELGNRRYFSF</sequence>
<accession>A0ABS4GU84</accession>
<gene>
    <name evidence="1" type="ORF">J2Z37_003829</name>
</gene>
<name>A0ABS4GU84_9BACL</name>
<reference evidence="1 2" key="1">
    <citation type="submission" date="2021-03" db="EMBL/GenBank/DDBJ databases">
        <title>Genomic Encyclopedia of Type Strains, Phase IV (KMG-IV): sequencing the most valuable type-strain genomes for metagenomic binning, comparative biology and taxonomic classification.</title>
        <authorList>
            <person name="Goeker M."/>
        </authorList>
    </citation>
    <scope>NUCLEOTIDE SEQUENCE [LARGE SCALE GENOMIC DNA]</scope>
    <source>
        <strain evidence="1 2">DSM 24738</strain>
    </source>
</reference>
<comment type="caution">
    <text evidence="1">The sequence shown here is derived from an EMBL/GenBank/DDBJ whole genome shotgun (WGS) entry which is preliminary data.</text>
</comment>
<keyword evidence="2" id="KW-1185">Reference proteome</keyword>
<evidence type="ECO:0000313" key="1">
    <source>
        <dbReference type="EMBL" id="MBP1933816.1"/>
    </source>
</evidence>
<dbReference type="Proteomes" id="UP001519343">
    <property type="component" value="Unassembled WGS sequence"/>
</dbReference>
<evidence type="ECO:0000313" key="2">
    <source>
        <dbReference type="Proteomes" id="UP001519343"/>
    </source>
</evidence>
<organism evidence="1 2">
    <name type="scientific">Ammoniphilus resinae</name>
    <dbReference type="NCBI Taxonomy" id="861532"/>
    <lineage>
        <taxon>Bacteria</taxon>
        <taxon>Bacillati</taxon>
        <taxon>Bacillota</taxon>
        <taxon>Bacilli</taxon>
        <taxon>Bacillales</taxon>
        <taxon>Paenibacillaceae</taxon>
        <taxon>Aneurinibacillus group</taxon>
        <taxon>Ammoniphilus</taxon>
    </lineage>
</organism>
<protein>
    <submittedName>
        <fullName evidence="1">Uncharacterized protein</fullName>
    </submittedName>
</protein>
<dbReference type="EMBL" id="JAGGKT010000013">
    <property type="protein sequence ID" value="MBP1933816.1"/>
    <property type="molecule type" value="Genomic_DNA"/>
</dbReference>
<proteinExistence type="predicted"/>
<dbReference type="RefSeq" id="WP_209811822.1">
    <property type="nucleotide sequence ID" value="NZ_JAGGKT010000013.1"/>
</dbReference>